<dbReference type="Pfam" id="PF08238">
    <property type="entry name" value="Sel1"/>
    <property type="match status" value="3"/>
</dbReference>
<organism evidence="2 3">
    <name type="scientific">Thalassiosira oceanica</name>
    <name type="common">Marine diatom</name>
    <dbReference type="NCBI Taxonomy" id="159749"/>
    <lineage>
        <taxon>Eukaryota</taxon>
        <taxon>Sar</taxon>
        <taxon>Stramenopiles</taxon>
        <taxon>Ochrophyta</taxon>
        <taxon>Bacillariophyta</taxon>
        <taxon>Coscinodiscophyceae</taxon>
        <taxon>Thalassiosirophycidae</taxon>
        <taxon>Thalassiosirales</taxon>
        <taxon>Thalassiosiraceae</taxon>
        <taxon>Thalassiosira</taxon>
    </lineage>
</organism>
<evidence type="ECO:0000313" key="3">
    <source>
        <dbReference type="Proteomes" id="UP000266841"/>
    </source>
</evidence>
<protein>
    <submittedName>
        <fullName evidence="2">Uncharacterized protein</fullName>
    </submittedName>
</protein>
<gene>
    <name evidence="2" type="ORF">THAOC_03972</name>
</gene>
<sequence>ICIGCDYAAKKRGMDDCPFCRTPHSDSENEADQLAMIQARVLKKDPYAIHFLGEAYCHGGEFGLQKDMRKAVELWTEAAELGSAKALCNLGVAYYNGYGVQQDMAKGVEFLSEAAMKGDVESRSKLGSIEVEKGNLDRALRHFLISAKMGYKNSLEMITKLFANGIATKEQYAEALKGYQDAVNEMKSRDRDNAKACLIRKHGIKEGSSRNQLESPDDAPEQSPALFVHVAGEPGRGGVRSSEVDRADERGLGHVPRRLVRGGLEHHTAVADRRDDGDLPPVRPGIQHGLEREGNVSNDME</sequence>
<dbReference type="Gene3D" id="1.25.40.10">
    <property type="entry name" value="Tetratricopeptide repeat domain"/>
    <property type="match status" value="1"/>
</dbReference>
<feature type="compositionally biased region" description="Basic and acidic residues" evidence="1">
    <location>
        <begin position="263"/>
        <end position="277"/>
    </location>
</feature>
<dbReference type="eggNOG" id="ENOG502RZ2E">
    <property type="taxonomic scope" value="Eukaryota"/>
</dbReference>
<evidence type="ECO:0000313" key="2">
    <source>
        <dbReference type="EMBL" id="EJK74353.1"/>
    </source>
</evidence>
<name>K0T6D4_THAOC</name>
<evidence type="ECO:0000256" key="1">
    <source>
        <dbReference type="SAM" id="MobiDB-lite"/>
    </source>
</evidence>
<dbReference type="InterPro" id="IPR052945">
    <property type="entry name" value="Mitotic_Regulator"/>
</dbReference>
<accession>K0T6D4</accession>
<dbReference type="AlphaFoldDB" id="K0T6D4"/>
<dbReference type="InterPro" id="IPR011990">
    <property type="entry name" value="TPR-like_helical_dom_sf"/>
</dbReference>
<dbReference type="PANTHER" id="PTHR43628">
    <property type="entry name" value="ACTIVATOR OF C KINASE PROTEIN 1-RELATED"/>
    <property type="match status" value="1"/>
</dbReference>
<dbReference type="InterPro" id="IPR006597">
    <property type="entry name" value="Sel1-like"/>
</dbReference>
<keyword evidence="3" id="KW-1185">Reference proteome</keyword>
<dbReference type="PANTHER" id="PTHR43628:SF1">
    <property type="entry name" value="CHITIN SYNTHASE REGULATORY FACTOR 2-RELATED"/>
    <property type="match status" value="1"/>
</dbReference>
<dbReference type="SMART" id="SM00671">
    <property type="entry name" value="SEL1"/>
    <property type="match status" value="3"/>
</dbReference>
<dbReference type="SUPFAM" id="SSF81901">
    <property type="entry name" value="HCP-like"/>
    <property type="match status" value="1"/>
</dbReference>
<comment type="caution">
    <text evidence="2">The sequence shown here is derived from an EMBL/GenBank/DDBJ whole genome shotgun (WGS) entry which is preliminary data.</text>
</comment>
<feature type="region of interest" description="Disordered" evidence="1">
    <location>
        <begin position="200"/>
        <end position="301"/>
    </location>
</feature>
<reference evidence="2 3" key="1">
    <citation type="journal article" date="2012" name="Genome Biol.">
        <title>Genome and low-iron response of an oceanic diatom adapted to chronic iron limitation.</title>
        <authorList>
            <person name="Lommer M."/>
            <person name="Specht M."/>
            <person name="Roy A.S."/>
            <person name="Kraemer L."/>
            <person name="Andreson R."/>
            <person name="Gutowska M.A."/>
            <person name="Wolf J."/>
            <person name="Bergner S.V."/>
            <person name="Schilhabel M.B."/>
            <person name="Klostermeier U.C."/>
            <person name="Beiko R.G."/>
            <person name="Rosenstiel P."/>
            <person name="Hippler M."/>
            <person name="Laroche J."/>
        </authorList>
    </citation>
    <scope>NUCLEOTIDE SEQUENCE [LARGE SCALE GENOMIC DNA]</scope>
    <source>
        <strain evidence="2 3">CCMP1005</strain>
    </source>
</reference>
<dbReference type="Proteomes" id="UP000266841">
    <property type="component" value="Unassembled WGS sequence"/>
</dbReference>
<dbReference type="EMBL" id="AGNL01003756">
    <property type="protein sequence ID" value="EJK74353.1"/>
    <property type="molecule type" value="Genomic_DNA"/>
</dbReference>
<dbReference type="OrthoDB" id="2384430at2759"/>
<feature type="compositionally biased region" description="Basic and acidic residues" evidence="1">
    <location>
        <begin position="242"/>
        <end position="252"/>
    </location>
</feature>
<feature type="non-terminal residue" evidence="2">
    <location>
        <position position="1"/>
    </location>
</feature>
<proteinExistence type="predicted"/>